<accession>A0ABS8UV68</accession>
<comment type="caution">
    <text evidence="5">The sequence shown here is derived from an EMBL/GenBank/DDBJ whole genome shotgun (WGS) entry which is preliminary data.</text>
</comment>
<evidence type="ECO:0000313" key="6">
    <source>
        <dbReference type="Proteomes" id="UP000823775"/>
    </source>
</evidence>
<keyword evidence="1" id="KW-0863">Zinc-finger</keyword>
<dbReference type="Proteomes" id="UP000823775">
    <property type="component" value="Unassembled WGS sequence"/>
</dbReference>
<keyword evidence="1" id="KW-0862">Zinc</keyword>
<organism evidence="5 6">
    <name type="scientific">Datura stramonium</name>
    <name type="common">Jimsonweed</name>
    <name type="synonym">Common thornapple</name>
    <dbReference type="NCBI Taxonomy" id="4076"/>
    <lineage>
        <taxon>Eukaryota</taxon>
        <taxon>Viridiplantae</taxon>
        <taxon>Streptophyta</taxon>
        <taxon>Embryophyta</taxon>
        <taxon>Tracheophyta</taxon>
        <taxon>Spermatophyta</taxon>
        <taxon>Magnoliopsida</taxon>
        <taxon>eudicotyledons</taxon>
        <taxon>Gunneridae</taxon>
        <taxon>Pentapetalae</taxon>
        <taxon>asterids</taxon>
        <taxon>lamiids</taxon>
        <taxon>Solanales</taxon>
        <taxon>Solanaceae</taxon>
        <taxon>Solanoideae</taxon>
        <taxon>Datureae</taxon>
        <taxon>Datura</taxon>
    </lineage>
</organism>
<protein>
    <recommendedName>
        <fullName evidence="4">CCHC-type domain-containing protein</fullName>
    </recommendedName>
</protein>
<evidence type="ECO:0000259" key="4">
    <source>
        <dbReference type="PROSITE" id="PS50158"/>
    </source>
</evidence>
<evidence type="ECO:0000256" key="3">
    <source>
        <dbReference type="SAM" id="MobiDB-lite"/>
    </source>
</evidence>
<gene>
    <name evidence="5" type="ORF">HAX54_022779</name>
</gene>
<feature type="compositionally biased region" description="Acidic residues" evidence="3">
    <location>
        <begin position="8"/>
        <end position="20"/>
    </location>
</feature>
<reference evidence="5 6" key="1">
    <citation type="journal article" date="2021" name="BMC Genomics">
        <title>Datura genome reveals duplications of psychoactive alkaloid biosynthetic genes and high mutation rate following tissue culture.</title>
        <authorList>
            <person name="Rajewski A."/>
            <person name="Carter-House D."/>
            <person name="Stajich J."/>
            <person name="Litt A."/>
        </authorList>
    </citation>
    <scope>NUCLEOTIDE SEQUENCE [LARGE SCALE GENOMIC DNA]</scope>
    <source>
        <strain evidence="5">AR-01</strain>
    </source>
</reference>
<name>A0ABS8UV68_DATST</name>
<keyword evidence="2" id="KW-0175">Coiled coil</keyword>
<keyword evidence="1" id="KW-0479">Metal-binding</keyword>
<dbReference type="EMBL" id="JACEIK010002750">
    <property type="protein sequence ID" value="MCD9638657.1"/>
    <property type="molecule type" value="Genomic_DNA"/>
</dbReference>
<feature type="domain" description="CCHC-type" evidence="4">
    <location>
        <begin position="212"/>
        <end position="225"/>
    </location>
</feature>
<dbReference type="PROSITE" id="PS50158">
    <property type="entry name" value="ZF_CCHC"/>
    <property type="match status" value="1"/>
</dbReference>
<feature type="region of interest" description="Disordered" evidence="3">
    <location>
        <begin position="1"/>
        <end position="42"/>
    </location>
</feature>
<feature type="coiled-coil region" evidence="2">
    <location>
        <begin position="59"/>
        <end position="114"/>
    </location>
</feature>
<sequence>MKATWGETSDEESEVEDGDNENLALMAKSDTDSDNDSSEQMSVENMEMSKILSNLKSGYNVLKKEKIESENTIETLNAEIKNLEEIVSVQKTENSKLMGTISSLKDELNTIKERKTSSSEISNYDQCFHEAEITSLKKKLCKEKMKNSELQVTLNQENYDIALMKKWNKSSEALNWLNEHYNRSRTGLGYKNKPVKWDQERKYVGLAEYKLCSHCGHTGHVRYECLARIKDLEKW</sequence>
<evidence type="ECO:0000313" key="5">
    <source>
        <dbReference type="EMBL" id="MCD9638657.1"/>
    </source>
</evidence>
<evidence type="ECO:0000256" key="2">
    <source>
        <dbReference type="SAM" id="Coils"/>
    </source>
</evidence>
<evidence type="ECO:0000256" key="1">
    <source>
        <dbReference type="PROSITE-ProRule" id="PRU00047"/>
    </source>
</evidence>
<proteinExistence type="predicted"/>
<dbReference type="InterPro" id="IPR001878">
    <property type="entry name" value="Znf_CCHC"/>
</dbReference>
<keyword evidence="6" id="KW-1185">Reference proteome</keyword>